<proteinExistence type="predicted"/>
<name>A0ABT5DHT4_9BACT</name>
<evidence type="ECO:0000313" key="1">
    <source>
        <dbReference type="EMBL" id="MDC0711902.1"/>
    </source>
</evidence>
<dbReference type="RefSeq" id="WP_272141914.1">
    <property type="nucleotide sequence ID" value="NZ_JAQNDM010000002.1"/>
</dbReference>
<reference evidence="1 2" key="1">
    <citation type="submission" date="2022-11" db="EMBL/GenBank/DDBJ databases">
        <title>Minimal conservation of predation-associated metabolite biosynthetic gene clusters underscores biosynthetic potential of Myxococcota including descriptions for ten novel species: Archangium lansinium sp. nov., Myxococcus landrumus sp. nov., Nannocystis bai.</title>
        <authorList>
            <person name="Ahearne A."/>
            <person name="Stevens C."/>
            <person name="Dowd S."/>
        </authorList>
    </citation>
    <scope>NUCLEOTIDE SEQUENCE [LARGE SCALE GENOMIC DNA]</scope>
    <source>
        <strain evidence="1 2">NCWAL01</strain>
    </source>
</reference>
<keyword evidence="2" id="KW-1185">Reference proteome</keyword>
<protein>
    <submittedName>
        <fullName evidence="1">Uncharacterized protein</fullName>
    </submittedName>
</protein>
<organism evidence="1 2">
    <name type="scientific">Stigmatella ashevillensis</name>
    <dbReference type="NCBI Taxonomy" id="2995309"/>
    <lineage>
        <taxon>Bacteria</taxon>
        <taxon>Pseudomonadati</taxon>
        <taxon>Myxococcota</taxon>
        <taxon>Myxococcia</taxon>
        <taxon>Myxococcales</taxon>
        <taxon>Cystobacterineae</taxon>
        <taxon>Archangiaceae</taxon>
        <taxon>Stigmatella</taxon>
    </lineage>
</organism>
<sequence length="90" mass="9583">MGTDVVDCLFEVAAPILVGIGLQDVTEGFVVALALADVRYKRWQPVLGLLYIGLVEGVAALSPRQEIAHEAPGEPMVGFVPRVLLDVKLG</sequence>
<gene>
    <name evidence="1" type="ORF">POL68_25770</name>
</gene>
<accession>A0ABT5DHT4</accession>
<comment type="caution">
    <text evidence="1">The sequence shown here is derived from an EMBL/GenBank/DDBJ whole genome shotgun (WGS) entry which is preliminary data.</text>
</comment>
<dbReference type="EMBL" id="JAQNDM010000002">
    <property type="protein sequence ID" value="MDC0711902.1"/>
    <property type="molecule type" value="Genomic_DNA"/>
</dbReference>
<dbReference type="Proteomes" id="UP001221838">
    <property type="component" value="Unassembled WGS sequence"/>
</dbReference>
<evidence type="ECO:0000313" key="2">
    <source>
        <dbReference type="Proteomes" id="UP001221838"/>
    </source>
</evidence>